<evidence type="ECO:0000256" key="3">
    <source>
        <dbReference type="ARBA" id="ARBA00011291"/>
    </source>
</evidence>
<protein>
    <recommendedName>
        <fullName evidence="12">ATP synthase complex subunit 8</fullName>
    </recommendedName>
</protein>
<dbReference type="InterPro" id="IPR001421">
    <property type="entry name" value="ATP8_metazoa"/>
</dbReference>
<dbReference type="Pfam" id="PF00895">
    <property type="entry name" value="ATP-synt_8"/>
    <property type="match status" value="1"/>
</dbReference>
<keyword evidence="4 12" id="KW-0813">Transport</keyword>
<keyword evidence="5 12" id="KW-0138">CF(0)</keyword>
<comment type="similarity">
    <text evidence="2 12">Belongs to the ATPase protein 8 family.</text>
</comment>
<dbReference type="AlphaFoldDB" id="A0A1U9GQ74"/>
<keyword evidence="9 12" id="KW-0406">Ion transport</keyword>
<evidence type="ECO:0000256" key="7">
    <source>
        <dbReference type="ARBA" id="ARBA00022781"/>
    </source>
</evidence>
<name>A0A1U9GQ74_9NEOP</name>
<evidence type="ECO:0000313" key="14">
    <source>
        <dbReference type="EMBL" id="AOV83393.1"/>
    </source>
</evidence>
<gene>
    <name evidence="14" type="primary">ATP8</name>
</gene>
<evidence type="ECO:0000256" key="1">
    <source>
        <dbReference type="ARBA" id="ARBA00004304"/>
    </source>
</evidence>
<dbReference type="GO" id="GO:0015078">
    <property type="term" value="F:proton transmembrane transporter activity"/>
    <property type="evidence" value="ECO:0007669"/>
    <property type="project" value="InterPro"/>
</dbReference>
<dbReference type="EMBL" id="KU884326">
    <property type="protein sequence ID" value="AOV83393.1"/>
    <property type="molecule type" value="Genomic_DNA"/>
</dbReference>
<evidence type="ECO:0000256" key="2">
    <source>
        <dbReference type="ARBA" id="ARBA00008892"/>
    </source>
</evidence>
<dbReference type="GO" id="GO:0015986">
    <property type="term" value="P:proton motive force-driven ATP synthesis"/>
    <property type="evidence" value="ECO:0007669"/>
    <property type="project" value="InterPro"/>
</dbReference>
<comment type="subunit">
    <text evidence="3">F-type ATPases have 2 components, CF(1) - the catalytic core - and CF(0) - the membrane proton channel.</text>
</comment>
<keyword evidence="11 13" id="KW-0472">Membrane</keyword>
<evidence type="ECO:0000256" key="10">
    <source>
        <dbReference type="ARBA" id="ARBA00023128"/>
    </source>
</evidence>
<organism evidence="14">
    <name type="scientific">Brahmaea hearseyi</name>
    <dbReference type="NCBI Taxonomy" id="1572514"/>
    <lineage>
        <taxon>Eukaryota</taxon>
        <taxon>Metazoa</taxon>
        <taxon>Ecdysozoa</taxon>
        <taxon>Arthropoda</taxon>
        <taxon>Hexapoda</taxon>
        <taxon>Insecta</taxon>
        <taxon>Pterygota</taxon>
        <taxon>Neoptera</taxon>
        <taxon>Endopterygota</taxon>
        <taxon>Lepidoptera</taxon>
        <taxon>Glossata</taxon>
        <taxon>Ditrysia</taxon>
        <taxon>Bombycoidea</taxon>
        <taxon>Brahmaeidae</taxon>
        <taxon>Brahmaea</taxon>
    </lineage>
</organism>
<keyword evidence="8 13" id="KW-1133">Transmembrane helix</keyword>
<sequence>MPQMMPINWLISLFFFICIFLIFNIMNYYIINMKLNNNNNNNLYMNKNNNFNWKW</sequence>
<reference evidence="14" key="1">
    <citation type="submission" date="2016-03" db="EMBL/GenBank/DDBJ databases">
        <authorList>
            <person name="Ploux O."/>
        </authorList>
    </citation>
    <scope>NUCLEOTIDE SEQUENCE</scope>
</reference>
<keyword evidence="6 12" id="KW-0812">Transmembrane</keyword>
<evidence type="ECO:0000256" key="9">
    <source>
        <dbReference type="ARBA" id="ARBA00023065"/>
    </source>
</evidence>
<evidence type="ECO:0000256" key="5">
    <source>
        <dbReference type="ARBA" id="ARBA00022547"/>
    </source>
</evidence>
<accession>A0A1U9GQ74</accession>
<evidence type="ECO:0000256" key="13">
    <source>
        <dbReference type="SAM" id="Phobius"/>
    </source>
</evidence>
<feature type="transmembrane region" description="Helical" evidence="13">
    <location>
        <begin position="7"/>
        <end position="31"/>
    </location>
</feature>
<evidence type="ECO:0000256" key="8">
    <source>
        <dbReference type="ARBA" id="ARBA00022989"/>
    </source>
</evidence>
<dbReference type="GO" id="GO:0045259">
    <property type="term" value="C:proton-transporting ATP synthase complex"/>
    <property type="evidence" value="ECO:0007669"/>
    <property type="project" value="UniProtKB-KW"/>
</dbReference>
<proteinExistence type="inferred from homology"/>
<evidence type="ECO:0000256" key="6">
    <source>
        <dbReference type="ARBA" id="ARBA00022692"/>
    </source>
</evidence>
<dbReference type="GO" id="GO:0031966">
    <property type="term" value="C:mitochondrial membrane"/>
    <property type="evidence" value="ECO:0007669"/>
    <property type="project" value="UniProtKB-SubCell"/>
</dbReference>
<comment type="subcellular location">
    <subcellularLocation>
        <location evidence="1 12">Mitochondrion membrane</location>
        <topology evidence="1 12">Single-pass membrane protein</topology>
    </subcellularLocation>
</comment>
<keyword evidence="7 12" id="KW-0375">Hydrogen ion transport</keyword>
<evidence type="ECO:0000256" key="12">
    <source>
        <dbReference type="RuleBase" id="RU003661"/>
    </source>
</evidence>
<keyword evidence="10 12" id="KW-0496">Mitochondrion</keyword>
<evidence type="ECO:0000256" key="4">
    <source>
        <dbReference type="ARBA" id="ARBA00022448"/>
    </source>
</evidence>
<geneLocation type="mitochondrion" evidence="14"/>
<evidence type="ECO:0000256" key="11">
    <source>
        <dbReference type="ARBA" id="ARBA00023136"/>
    </source>
</evidence>